<organism evidence="2 3">
    <name type="scientific">Stichopus japonicus</name>
    <name type="common">Sea cucumber</name>
    <dbReference type="NCBI Taxonomy" id="307972"/>
    <lineage>
        <taxon>Eukaryota</taxon>
        <taxon>Metazoa</taxon>
        <taxon>Echinodermata</taxon>
        <taxon>Eleutherozoa</taxon>
        <taxon>Echinozoa</taxon>
        <taxon>Holothuroidea</taxon>
        <taxon>Aspidochirotacea</taxon>
        <taxon>Aspidochirotida</taxon>
        <taxon>Stichopodidae</taxon>
        <taxon>Apostichopus</taxon>
    </lineage>
</organism>
<feature type="compositionally biased region" description="Basic and acidic residues" evidence="1">
    <location>
        <begin position="106"/>
        <end position="160"/>
    </location>
</feature>
<gene>
    <name evidence="2" type="ORF">BSL78_22518</name>
</gene>
<name>A0A2G8JY23_STIJA</name>
<feature type="compositionally biased region" description="Polar residues" evidence="1">
    <location>
        <begin position="247"/>
        <end position="256"/>
    </location>
</feature>
<reference evidence="2 3" key="1">
    <citation type="journal article" date="2017" name="PLoS Biol.">
        <title>The sea cucumber genome provides insights into morphological evolution and visceral regeneration.</title>
        <authorList>
            <person name="Zhang X."/>
            <person name="Sun L."/>
            <person name="Yuan J."/>
            <person name="Sun Y."/>
            <person name="Gao Y."/>
            <person name="Zhang L."/>
            <person name="Li S."/>
            <person name="Dai H."/>
            <person name="Hamel J.F."/>
            <person name="Liu C."/>
            <person name="Yu Y."/>
            <person name="Liu S."/>
            <person name="Lin W."/>
            <person name="Guo K."/>
            <person name="Jin S."/>
            <person name="Xu P."/>
            <person name="Storey K.B."/>
            <person name="Huan P."/>
            <person name="Zhang T."/>
            <person name="Zhou Y."/>
            <person name="Zhang J."/>
            <person name="Lin C."/>
            <person name="Li X."/>
            <person name="Xing L."/>
            <person name="Huo D."/>
            <person name="Sun M."/>
            <person name="Wang L."/>
            <person name="Mercier A."/>
            <person name="Li F."/>
            <person name="Yang H."/>
            <person name="Xiang J."/>
        </authorList>
    </citation>
    <scope>NUCLEOTIDE SEQUENCE [LARGE SCALE GENOMIC DNA]</scope>
    <source>
        <strain evidence="2">Shaxun</strain>
        <tissue evidence="2">Muscle</tissue>
    </source>
</reference>
<dbReference type="EMBL" id="MRZV01001100">
    <property type="protein sequence ID" value="PIK40640.1"/>
    <property type="molecule type" value="Genomic_DNA"/>
</dbReference>
<keyword evidence="3" id="KW-1185">Reference proteome</keyword>
<accession>A0A2G8JY23</accession>
<evidence type="ECO:0000313" key="2">
    <source>
        <dbReference type="EMBL" id="PIK40640.1"/>
    </source>
</evidence>
<sequence length="330" mass="37829">MFFRLLIPAPKPFQLKPVEPKTTEAKDPFSKDRKTDLPKSKPFEIKKSSKPVTKSIPVSHERTTWKEPKKFEIKKEPPKVTNTDWKPPPKPNRIPSIVQQPLPPTPHEEPIEEKKTAEKTAEEEEKKPLSPIEERLPKIDNPQNKERPQKKMLRLPEKKSQPATQKLIENIVKSDKPKITAPTPKNEKAQPISKEKKKIPPQEPPKQQKSEKPDNLEPVKSNTKPTLKTQPEKPVIEKLPKIEKSKTTPLPKQTTAQRRKPTKPVKVIPIKPPKKIEKKQKKKAEEKTEAVGCNSSTPHEPFTGLLIHGVLIYRMSHRHTVQFPCTNVTN</sequence>
<protein>
    <submittedName>
        <fullName evidence="2">Putative muscle M-line assembly protein unc-89 isoform X3</fullName>
    </submittedName>
</protein>
<feature type="compositionally biased region" description="Basic residues" evidence="1">
    <location>
        <begin position="272"/>
        <end position="282"/>
    </location>
</feature>
<dbReference type="AlphaFoldDB" id="A0A2G8JY23"/>
<dbReference type="Proteomes" id="UP000230750">
    <property type="component" value="Unassembled WGS sequence"/>
</dbReference>
<feature type="compositionally biased region" description="Basic and acidic residues" evidence="1">
    <location>
        <begin position="230"/>
        <end position="246"/>
    </location>
</feature>
<evidence type="ECO:0000256" key="1">
    <source>
        <dbReference type="SAM" id="MobiDB-lite"/>
    </source>
</evidence>
<feature type="compositionally biased region" description="Basic and acidic residues" evidence="1">
    <location>
        <begin position="18"/>
        <end position="47"/>
    </location>
</feature>
<feature type="region of interest" description="Disordered" evidence="1">
    <location>
        <begin position="1"/>
        <end position="295"/>
    </location>
</feature>
<proteinExistence type="predicted"/>
<evidence type="ECO:0000313" key="3">
    <source>
        <dbReference type="Proteomes" id="UP000230750"/>
    </source>
</evidence>
<feature type="compositionally biased region" description="Basic and acidic residues" evidence="1">
    <location>
        <begin position="206"/>
        <end position="217"/>
    </location>
</feature>
<feature type="compositionally biased region" description="Basic and acidic residues" evidence="1">
    <location>
        <begin position="59"/>
        <end position="78"/>
    </location>
</feature>
<comment type="caution">
    <text evidence="2">The sequence shown here is derived from an EMBL/GenBank/DDBJ whole genome shotgun (WGS) entry which is preliminary data.</text>
</comment>
<feature type="compositionally biased region" description="Polar residues" evidence="1">
    <location>
        <begin position="220"/>
        <end position="229"/>
    </location>
</feature>